<reference evidence="4" key="1">
    <citation type="submission" date="2020-10" db="EMBL/GenBank/DDBJ databases">
        <authorList>
            <person name="Gilroy R."/>
        </authorList>
    </citation>
    <scope>NUCLEOTIDE SEQUENCE</scope>
    <source>
        <strain evidence="4">11300</strain>
    </source>
</reference>
<sequence length="175" mass="19172">MLVVVDYQKDFVDGSLGFSGAEKLEGPIGEKIKEYRALGENGQIIFTMDTHDLHYMDTQEGKHLPVPHCIDGEDGWQLYGSIAGLKDPDDLVFSKPTFGSYELGEYLHKNAGQYESVEFVGVVTNICVISNIVIAKAAMPDVPIHVDARCVGSNDPALQEAAFDVMGSIHVEVKR</sequence>
<keyword evidence="2 4" id="KW-0378">Hydrolase</keyword>
<organism evidence="4 5">
    <name type="scientific">Candidatus Fimisoma avicola</name>
    <dbReference type="NCBI Taxonomy" id="2840826"/>
    <lineage>
        <taxon>Bacteria</taxon>
        <taxon>Bacillati</taxon>
        <taxon>Bacillota</taxon>
        <taxon>Clostridia</taxon>
        <taxon>Eubacteriales</taxon>
        <taxon>Candidatus Fimisoma</taxon>
    </lineage>
</organism>
<dbReference type="InterPro" id="IPR036380">
    <property type="entry name" value="Isochorismatase-like_sf"/>
</dbReference>
<dbReference type="InterPro" id="IPR050272">
    <property type="entry name" value="Isochorismatase-like_hydrls"/>
</dbReference>
<gene>
    <name evidence="4" type="ORF">IAD16_06905</name>
</gene>
<dbReference type="Proteomes" id="UP000824091">
    <property type="component" value="Unassembled WGS sequence"/>
</dbReference>
<evidence type="ECO:0000256" key="1">
    <source>
        <dbReference type="ARBA" id="ARBA00006336"/>
    </source>
</evidence>
<accession>A0A9D1L9D7</accession>
<evidence type="ECO:0000313" key="4">
    <source>
        <dbReference type="EMBL" id="HIU28088.1"/>
    </source>
</evidence>
<comment type="caution">
    <text evidence="4">The sequence shown here is derived from an EMBL/GenBank/DDBJ whole genome shotgun (WGS) entry which is preliminary data.</text>
</comment>
<dbReference type="PANTHER" id="PTHR43540">
    <property type="entry name" value="PEROXYUREIDOACRYLATE/UREIDOACRYLATE AMIDOHYDROLASE-RELATED"/>
    <property type="match status" value="1"/>
</dbReference>
<reference evidence="4" key="2">
    <citation type="journal article" date="2021" name="PeerJ">
        <title>Extensive microbial diversity within the chicken gut microbiome revealed by metagenomics and culture.</title>
        <authorList>
            <person name="Gilroy R."/>
            <person name="Ravi A."/>
            <person name="Getino M."/>
            <person name="Pursley I."/>
            <person name="Horton D.L."/>
            <person name="Alikhan N.F."/>
            <person name="Baker D."/>
            <person name="Gharbi K."/>
            <person name="Hall N."/>
            <person name="Watson M."/>
            <person name="Adriaenssens E.M."/>
            <person name="Foster-Nyarko E."/>
            <person name="Jarju S."/>
            <person name="Secka A."/>
            <person name="Antonio M."/>
            <person name="Oren A."/>
            <person name="Chaudhuri R.R."/>
            <person name="La Ragione R."/>
            <person name="Hildebrand F."/>
            <person name="Pallen M.J."/>
        </authorList>
    </citation>
    <scope>NUCLEOTIDE SEQUENCE</scope>
    <source>
        <strain evidence="4">11300</strain>
    </source>
</reference>
<proteinExistence type="inferred from homology"/>
<dbReference type="AlphaFoldDB" id="A0A9D1L9D7"/>
<name>A0A9D1L9D7_9FIRM</name>
<dbReference type="Gene3D" id="3.40.50.850">
    <property type="entry name" value="Isochorismatase-like"/>
    <property type="match status" value="1"/>
</dbReference>
<evidence type="ECO:0000259" key="3">
    <source>
        <dbReference type="Pfam" id="PF00857"/>
    </source>
</evidence>
<evidence type="ECO:0000256" key="2">
    <source>
        <dbReference type="ARBA" id="ARBA00022801"/>
    </source>
</evidence>
<dbReference type="CDD" id="cd00431">
    <property type="entry name" value="cysteine_hydrolases"/>
    <property type="match status" value="1"/>
</dbReference>
<dbReference type="SUPFAM" id="SSF52499">
    <property type="entry name" value="Isochorismatase-like hydrolases"/>
    <property type="match status" value="1"/>
</dbReference>
<dbReference type="PANTHER" id="PTHR43540:SF6">
    <property type="entry name" value="ISOCHORISMATASE-LIKE DOMAIN-CONTAINING PROTEIN"/>
    <property type="match status" value="1"/>
</dbReference>
<dbReference type="EMBL" id="DVMO01000103">
    <property type="protein sequence ID" value="HIU28088.1"/>
    <property type="molecule type" value="Genomic_DNA"/>
</dbReference>
<dbReference type="InterPro" id="IPR000868">
    <property type="entry name" value="Isochorismatase-like_dom"/>
</dbReference>
<dbReference type="Pfam" id="PF00857">
    <property type="entry name" value="Isochorismatase"/>
    <property type="match status" value="1"/>
</dbReference>
<evidence type="ECO:0000313" key="5">
    <source>
        <dbReference type="Proteomes" id="UP000824091"/>
    </source>
</evidence>
<dbReference type="GO" id="GO:0016787">
    <property type="term" value="F:hydrolase activity"/>
    <property type="evidence" value="ECO:0007669"/>
    <property type="project" value="UniProtKB-KW"/>
</dbReference>
<protein>
    <submittedName>
        <fullName evidence="4">Cysteine hydrolase</fullName>
    </submittedName>
</protein>
<feature type="domain" description="Isochorismatase-like" evidence="3">
    <location>
        <begin position="1"/>
        <end position="166"/>
    </location>
</feature>
<comment type="similarity">
    <text evidence="1">Belongs to the isochorismatase family.</text>
</comment>